<comment type="caution">
    <text evidence="1">The sequence shown here is derived from an EMBL/GenBank/DDBJ whole genome shotgun (WGS) entry which is preliminary data.</text>
</comment>
<accession>A0ABQ9IXM8</accession>
<feature type="non-terminal residue" evidence="1">
    <location>
        <position position="221"/>
    </location>
</feature>
<keyword evidence="2" id="KW-1185">Reference proteome</keyword>
<gene>
    <name evidence="1" type="ORF">NQ317_003325</name>
</gene>
<evidence type="ECO:0000313" key="1">
    <source>
        <dbReference type="EMBL" id="KAJ8967971.1"/>
    </source>
</evidence>
<name>A0ABQ9IXM8_9CUCU</name>
<dbReference type="EMBL" id="JAPWTJ010002092">
    <property type="protein sequence ID" value="KAJ8967971.1"/>
    <property type="molecule type" value="Genomic_DNA"/>
</dbReference>
<sequence length="221" mass="25302">MFSNKQTRIITKCHHTSKTDINEDANIACEGLLLSKSKTRYEYTYDCFKKWCVKKNVESISENVILACMLERSNQLKSSASLWCEYSMLKTTLDYKDNVDISKFSKLPSDGLQSIVSIKIANNFALAEPIDEQFTSPCIRNKSTVLKLLVALIIGISGACRCDELFKMKNHAYKYSRKQITIVKFNTYPDFFTVLERNLENAWLRLWIIAIITRPGILSAA</sequence>
<proteinExistence type="predicted"/>
<dbReference type="Proteomes" id="UP001162164">
    <property type="component" value="Unassembled WGS sequence"/>
</dbReference>
<reference evidence="1" key="1">
    <citation type="journal article" date="2023" name="Insect Mol. Biol.">
        <title>Genome sequencing provides insights into the evolution of gene families encoding plant cell wall-degrading enzymes in longhorned beetles.</title>
        <authorList>
            <person name="Shin N.R."/>
            <person name="Okamura Y."/>
            <person name="Kirsch R."/>
            <person name="Pauchet Y."/>
        </authorList>
    </citation>
    <scope>NUCLEOTIDE SEQUENCE</scope>
    <source>
        <strain evidence="1">MMC_N1</strain>
    </source>
</reference>
<organism evidence="1 2">
    <name type="scientific">Molorchus minor</name>
    <dbReference type="NCBI Taxonomy" id="1323400"/>
    <lineage>
        <taxon>Eukaryota</taxon>
        <taxon>Metazoa</taxon>
        <taxon>Ecdysozoa</taxon>
        <taxon>Arthropoda</taxon>
        <taxon>Hexapoda</taxon>
        <taxon>Insecta</taxon>
        <taxon>Pterygota</taxon>
        <taxon>Neoptera</taxon>
        <taxon>Endopterygota</taxon>
        <taxon>Coleoptera</taxon>
        <taxon>Polyphaga</taxon>
        <taxon>Cucujiformia</taxon>
        <taxon>Chrysomeloidea</taxon>
        <taxon>Cerambycidae</taxon>
        <taxon>Lamiinae</taxon>
        <taxon>Monochamini</taxon>
        <taxon>Molorchus</taxon>
    </lineage>
</organism>
<protein>
    <submittedName>
        <fullName evidence="1">Uncharacterized protein</fullName>
    </submittedName>
</protein>
<evidence type="ECO:0000313" key="2">
    <source>
        <dbReference type="Proteomes" id="UP001162164"/>
    </source>
</evidence>